<comment type="caution">
    <text evidence="3">The sequence shown here is derived from an EMBL/GenBank/DDBJ whole genome shotgun (WGS) entry which is preliminary data.</text>
</comment>
<feature type="compositionally biased region" description="Low complexity" evidence="2">
    <location>
        <begin position="1"/>
        <end position="17"/>
    </location>
</feature>
<feature type="compositionally biased region" description="Basic and acidic residues" evidence="2">
    <location>
        <begin position="130"/>
        <end position="140"/>
    </location>
</feature>
<feature type="coiled-coil region" evidence="1">
    <location>
        <begin position="170"/>
        <end position="204"/>
    </location>
</feature>
<feature type="compositionally biased region" description="Polar residues" evidence="2">
    <location>
        <begin position="80"/>
        <end position="110"/>
    </location>
</feature>
<dbReference type="AlphaFoldDB" id="A0A4Z1FPL9"/>
<sequence length="376" mass="43026">MSPSSPSRTPVLRLRPRPLSESDNPSRDSIHAKVASDVARYYKKAGSASSPISVDIGPAYHPRFNHRNSWELESPERSEPNSPTESFFASPTESRPSSPAGSTGSMITHASSQTDDSSTESSDVTERDDESIKERDEATERSSNLLEQLLMEKSKSLILEKERDDANLSAAETNTKYEIIEKENDDAKRELWETQYQLTTLEKRKTGLFADEKIALVQAERDQAILQAEASLKLQKKAERERDEGKQLLVEVTEWQNEKMGEINEARRVAAKRFEDMELAERERDEALQLASERLSGMNEAKRFVLVGFEEMKLAHKERDEARQHTAESLGKWISLEQKYEEVKHEAHLLRTEIERMKEEKKGRGYWTYFLGALFD</sequence>
<organism evidence="3 4">
    <name type="scientific">Botrytis paeoniae</name>
    <dbReference type="NCBI Taxonomy" id="278948"/>
    <lineage>
        <taxon>Eukaryota</taxon>
        <taxon>Fungi</taxon>
        <taxon>Dikarya</taxon>
        <taxon>Ascomycota</taxon>
        <taxon>Pezizomycotina</taxon>
        <taxon>Leotiomycetes</taxon>
        <taxon>Helotiales</taxon>
        <taxon>Sclerotiniaceae</taxon>
        <taxon>Botrytis</taxon>
    </lineage>
</organism>
<accession>A0A4Z1FPL9</accession>
<feature type="compositionally biased region" description="Basic and acidic residues" evidence="2">
    <location>
        <begin position="68"/>
        <end position="79"/>
    </location>
</feature>
<reference evidence="3 4" key="1">
    <citation type="submission" date="2017-12" db="EMBL/GenBank/DDBJ databases">
        <title>Comparative genomics of Botrytis spp.</title>
        <authorList>
            <person name="Valero-Jimenez C.A."/>
            <person name="Tapia P."/>
            <person name="Veloso J."/>
            <person name="Silva-Moreno E."/>
            <person name="Staats M."/>
            <person name="Valdes J.H."/>
            <person name="Van Kan J.A.L."/>
        </authorList>
    </citation>
    <scope>NUCLEOTIDE SEQUENCE [LARGE SCALE GENOMIC DNA]</scope>
    <source>
        <strain evidence="3 4">Bp0003</strain>
    </source>
</reference>
<feature type="compositionally biased region" description="Low complexity" evidence="2">
    <location>
        <begin position="111"/>
        <end position="122"/>
    </location>
</feature>
<dbReference type="Proteomes" id="UP000297910">
    <property type="component" value="Unassembled WGS sequence"/>
</dbReference>
<evidence type="ECO:0000256" key="2">
    <source>
        <dbReference type="SAM" id="MobiDB-lite"/>
    </source>
</evidence>
<name>A0A4Z1FPL9_9HELO</name>
<gene>
    <name evidence="3" type="ORF">BPAE_0078g00370</name>
</gene>
<feature type="region of interest" description="Disordered" evidence="2">
    <location>
        <begin position="1"/>
        <end position="31"/>
    </location>
</feature>
<feature type="compositionally biased region" description="Basic and acidic residues" evidence="2">
    <location>
        <begin position="18"/>
        <end position="31"/>
    </location>
</feature>
<keyword evidence="4" id="KW-1185">Reference proteome</keyword>
<evidence type="ECO:0000256" key="1">
    <source>
        <dbReference type="SAM" id="Coils"/>
    </source>
</evidence>
<feature type="region of interest" description="Disordered" evidence="2">
    <location>
        <begin position="43"/>
        <end position="145"/>
    </location>
</feature>
<protein>
    <submittedName>
        <fullName evidence="3">Uncharacterized protein</fullName>
    </submittedName>
</protein>
<dbReference type="EMBL" id="PQXI01000078">
    <property type="protein sequence ID" value="TGO25538.1"/>
    <property type="molecule type" value="Genomic_DNA"/>
</dbReference>
<evidence type="ECO:0000313" key="3">
    <source>
        <dbReference type="EMBL" id="TGO25538.1"/>
    </source>
</evidence>
<proteinExistence type="predicted"/>
<keyword evidence="1" id="KW-0175">Coiled coil</keyword>
<evidence type="ECO:0000313" key="4">
    <source>
        <dbReference type="Proteomes" id="UP000297910"/>
    </source>
</evidence>